<keyword evidence="1" id="KW-0808">Transferase</keyword>
<dbReference type="Proteomes" id="UP000219994">
    <property type="component" value="Unassembled WGS sequence"/>
</dbReference>
<keyword evidence="2" id="KW-0418">Kinase</keyword>
<dbReference type="InterPro" id="IPR002173">
    <property type="entry name" value="Carboh/pur_kinase_PfkB_CS"/>
</dbReference>
<evidence type="ECO:0000259" key="3">
    <source>
        <dbReference type="Pfam" id="PF00294"/>
    </source>
</evidence>
<organism evidence="4 5">
    <name type="scientific">Candidatus Lumbricidiphila eiseniae</name>
    <dbReference type="NCBI Taxonomy" id="1969409"/>
    <lineage>
        <taxon>Bacteria</taxon>
        <taxon>Bacillati</taxon>
        <taxon>Actinomycetota</taxon>
        <taxon>Actinomycetes</taxon>
        <taxon>Micrococcales</taxon>
        <taxon>Microbacteriaceae</taxon>
        <taxon>Candidatus Lumbricidiphila</taxon>
    </lineage>
</organism>
<evidence type="ECO:0000313" key="4">
    <source>
        <dbReference type="EMBL" id="PDQ36132.1"/>
    </source>
</evidence>
<protein>
    <recommendedName>
        <fullName evidence="3">Carbohydrate kinase PfkB domain-containing protein</fullName>
    </recommendedName>
</protein>
<dbReference type="Pfam" id="PF00294">
    <property type="entry name" value="PfkB"/>
    <property type="match status" value="1"/>
</dbReference>
<comment type="caution">
    <text evidence="4">The sequence shown here is derived from an EMBL/GenBank/DDBJ whole genome shotgun (WGS) entry which is preliminary data.</text>
</comment>
<dbReference type="InterPro" id="IPR029056">
    <property type="entry name" value="Ribokinase-like"/>
</dbReference>
<dbReference type="GO" id="GO:0016301">
    <property type="term" value="F:kinase activity"/>
    <property type="evidence" value="ECO:0007669"/>
    <property type="project" value="UniProtKB-KW"/>
</dbReference>
<dbReference type="EMBL" id="NAEP01000023">
    <property type="protein sequence ID" value="PDQ36132.1"/>
    <property type="molecule type" value="Genomic_DNA"/>
</dbReference>
<dbReference type="AlphaFoldDB" id="A0A2A6FTE2"/>
<dbReference type="Gene3D" id="3.40.1190.20">
    <property type="match status" value="1"/>
</dbReference>
<proteinExistence type="predicted"/>
<gene>
    <name evidence="4" type="ORF">B5766_03085</name>
</gene>
<dbReference type="PROSITE" id="PS00584">
    <property type="entry name" value="PFKB_KINASES_2"/>
    <property type="match status" value="1"/>
</dbReference>
<dbReference type="PANTHER" id="PTHR42774">
    <property type="entry name" value="PHOSPHOTRANSFERASE SYSTEM TRANSPORT PROTEIN"/>
    <property type="match status" value="1"/>
</dbReference>
<dbReference type="InterPro" id="IPR052562">
    <property type="entry name" value="Ketohexokinase-related"/>
</dbReference>
<evidence type="ECO:0000313" key="5">
    <source>
        <dbReference type="Proteomes" id="UP000219994"/>
    </source>
</evidence>
<evidence type="ECO:0000256" key="2">
    <source>
        <dbReference type="ARBA" id="ARBA00022777"/>
    </source>
</evidence>
<dbReference type="SUPFAM" id="SSF53613">
    <property type="entry name" value="Ribokinase-like"/>
    <property type="match status" value="1"/>
</dbReference>
<accession>A0A2A6FTE2</accession>
<evidence type="ECO:0000256" key="1">
    <source>
        <dbReference type="ARBA" id="ARBA00022679"/>
    </source>
</evidence>
<reference evidence="5" key="1">
    <citation type="submission" date="2017-03" db="EMBL/GenBank/DDBJ databases">
        <authorList>
            <person name="Lund M.B."/>
        </authorList>
    </citation>
    <scope>NUCLEOTIDE SEQUENCE [LARGE SCALE GENOMIC DNA]</scope>
</reference>
<dbReference type="PANTHER" id="PTHR42774:SF3">
    <property type="entry name" value="KETOHEXOKINASE"/>
    <property type="match status" value="1"/>
</dbReference>
<feature type="domain" description="Carbohydrate kinase PfkB" evidence="3">
    <location>
        <begin position="25"/>
        <end position="296"/>
    </location>
</feature>
<dbReference type="InterPro" id="IPR011611">
    <property type="entry name" value="PfkB_dom"/>
</dbReference>
<name>A0A2A6FTE2_9MICO</name>
<sequence>MQGVPDNNEEAHPQRPRGLFAGLATLDIIHRVGAPPGPNEKITANAQFIAAGGPAVGAATAFAALGGEATLVTVLGTGQVAQMIKHDLASVNVRVVDIAPHLDGVAPVSSVIVTEETGDRAVVGGDAAGLIVPAPSSAELALLLHPVDVIVVDGHHPALARAVAEAASTAEIPSVLDAGHWKPVMADLIPLVTDIVASADFRIPGTASSEATARQLIRDGTPHVIATAGAEVVRWWSGNNSGTVSVPRVSVVDTLGAGDVFHGAYAFARARRMEIEHRIVFANRVASMRCATIGPRRWVSALTETQLN</sequence>